<dbReference type="EMBL" id="BQNB010008944">
    <property type="protein sequence ID" value="GJS56559.1"/>
    <property type="molecule type" value="Genomic_DNA"/>
</dbReference>
<evidence type="ECO:0000313" key="2">
    <source>
        <dbReference type="Proteomes" id="UP001151760"/>
    </source>
</evidence>
<reference evidence="1" key="1">
    <citation type="journal article" date="2022" name="Int. J. Mol. Sci.">
        <title>Draft Genome of Tanacetum Coccineum: Genomic Comparison of Closely Related Tanacetum-Family Plants.</title>
        <authorList>
            <person name="Yamashiro T."/>
            <person name="Shiraishi A."/>
            <person name="Nakayama K."/>
            <person name="Satake H."/>
        </authorList>
    </citation>
    <scope>NUCLEOTIDE SEQUENCE</scope>
</reference>
<name>A0ABQ4WUI5_9ASTR</name>
<dbReference type="Proteomes" id="UP001151760">
    <property type="component" value="Unassembled WGS sequence"/>
</dbReference>
<keyword evidence="2" id="KW-1185">Reference proteome</keyword>
<proteinExistence type="predicted"/>
<accession>A0ABQ4WUI5</accession>
<reference evidence="1" key="2">
    <citation type="submission" date="2022-01" db="EMBL/GenBank/DDBJ databases">
        <authorList>
            <person name="Yamashiro T."/>
            <person name="Shiraishi A."/>
            <person name="Satake H."/>
            <person name="Nakayama K."/>
        </authorList>
    </citation>
    <scope>NUCLEOTIDE SEQUENCE</scope>
</reference>
<evidence type="ECO:0000313" key="1">
    <source>
        <dbReference type="EMBL" id="GJS56559.1"/>
    </source>
</evidence>
<comment type="caution">
    <text evidence="1">The sequence shown here is derived from an EMBL/GenBank/DDBJ whole genome shotgun (WGS) entry which is preliminary data.</text>
</comment>
<organism evidence="1 2">
    <name type="scientific">Tanacetum coccineum</name>
    <dbReference type="NCBI Taxonomy" id="301880"/>
    <lineage>
        <taxon>Eukaryota</taxon>
        <taxon>Viridiplantae</taxon>
        <taxon>Streptophyta</taxon>
        <taxon>Embryophyta</taxon>
        <taxon>Tracheophyta</taxon>
        <taxon>Spermatophyta</taxon>
        <taxon>Magnoliopsida</taxon>
        <taxon>eudicotyledons</taxon>
        <taxon>Gunneridae</taxon>
        <taxon>Pentapetalae</taxon>
        <taxon>asterids</taxon>
        <taxon>campanulids</taxon>
        <taxon>Asterales</taxon>
        <taxon>Asteraceae</taxon>
        <taxon>Asteroideae</taxon>
        <taxon>Anthemideae</taxon>
        <taxon>Anthemidinae</taxon>
        <taxon>Tanacetum</taxon>
    </lineage>
</organism>
<protein>
    <submittedName>
        <fullName evidence="1">Uncharacterized protein</fullName>
    </submittedName>
</protein>
<gene>
    <name evidence="1" type="ORF">Tco_0629921</name>
</gene>
<sequence length="146" mass="15930">MHQTKDEFATMLKKMANFMPTAQDRLLELEKLACLANVPTSKDARVSLPIAKESTVTLASKSLELSTNGISHVLDDVAEVTAVGLERVSSDPTDVVVALSVGEKCDSSLPSDVSFEVQAQIRRIFLDGYGVLDVRISFLHFSSFKL</sequence>